<dbReference type="InterPro" id="IPR055360">
    <property type="entry name" value="bAvd"/>
</dbReference>
<dbReference type="EMBL" id="MGHL01000006">
    <property type="protein sequence ID" value="OGM70236.1"/>
    <property type="molecule type" value="Genomic_DNA"/>
</dbReference>
<dbReference type="Pfam" id="PF22296">
    <property type="entry name" value="bAvd"/>
    <property type="match status" value="1"/>
</dbReference>
<evidence type="ECO:0000313" key="3">
    <source>
        <dbReference type="Proteomes" id="UP000178429"/>
    </source>
</evidence>
<reference evidence="2 3" key="1">
    <citation type="journal article" date="2016" name="Nat. Commun.">
        <title>Thousands of microbial genomes shed light on interconnected biogeochemical processes in an aquifer system.</title>
        <authorList>
            <person name="Anantharaman K."/>
            <person name="Brown C.T."/>
            <person name="Hug L.A."/>
            <person name="Sharon I."/>
            <person name="Castelle C.J."/>
            <person name="Probst A.J."/>
            <person name="Thomas B.C."/>
            <person name="Singh A."/>
            <person name="Wilkins M.J."/>
            <person name="Karaoz U."/>
            <person name="Brodie E.L."/>
            <person name="Williams K.H."/>
            <person name="Hubbard S.S."/>
            <person name="Banfield J.F."/>
        </authorList>
    </citation>
    <scope>NUCLEOTIDE SEQUENCE [LARGE SCALE GENOMIC DNA]</scope>
</reference>
<gene>
    <name evidence="2" type="ORF">A2975_04150</name>
</gene>
<name>A0A1F8C1M2_9BACT</name>
<organism evidence="2 3">
    <name type="scientific">Candidatus Woesebacteria bacterium RIFCSPLOWO2_01_FULL_44_14</name>
    <dbReference type="NCBI Taxonomy" id="1802525"/>
    <lineage>
        <taxon>Bacteria</taxon>
        <taxon>Candidatus Woeseibacteriota</taxon>
    </lineage>
</organism>
<proteinExistence type="predicted"/>
<dbReference type="AlphaFoldDB" id="A0A1F8C1M2"/>
<dbReference type="InterPro" id="IPR036583">
    <property type="entry name" value="23S_rRNA_IVS_sf"/>
</dbReference>
<comment type="caution">
    <text evidence="2">The sequence shown here is derived from an EMBL/GenBank/DDBJ whole genome shotgun (WGS) entry which is preliminary data.</text>
</comment>
<evidence type="ECO:0000259" key="1">
    <source>
        <dbReference type="Pfam" id="PF22296"/>
    </source>
</evidence>
<evidence type="ECO:0000313" key="2">
    <source>
        <dbReference type="EMBL" id="OGM70236.1"/>
    </source>
</evidence>
<dbReference type="Gene3D" id="1.20.1440.60">
    <property type="entry name" value="23S rRNA-intervening sequence"/>
    <property type="match status" value="1"/>
</dbReference>
<dbReference type="STRING" id="1802525.A2975_04150"/>
<dbReference type="Proteomes" id="UP000178429">
    <property type="component" value="Unassembled WGS sequence"/>
</dbReference>
<accession>A0A1F8C1M2</accession>
<feature type="domain" description="bAvd-like" evidence="1">
    <location>
        <begin position="1"/>
        <end position="87"/>
    </location>
</feature>
<sequence length="89" mass="10409">MPKSARYLIGARIENKFLDLLEFSYVAYFSPKETKIQKITECIVCLDALKFLVSIAWEAKFISHKQYERTAVKLDEVGRMFGGWKKNRT</sequence>
<protein>
    <recommendedName>
        <fullName evidence="1">bAvd-like domain-containing protein</fullName>
    </recommendedName>
</protein>
<dbReference type="CDD" id="cd16376">
    <property type="entry name" value="Avd_like"/>
    <property type="match status" value="1"/>
</dbReference>